<dbReference type="InterPro" id="IPR013325">
    <property type="entry name" value="RNA_pol_sigma_r2"/>
</dbReference>
<evidence type="ECO:0000256" key="3">
    <source>
        <dbReference type="ARBA" id="ARBA00023082"/>
    </source>
</evidence>
<dbReference type="AlphaFoldDB" id="A0A5S5DR02"/>
<evidence type="ECO:0000256" key="1">
    <source>
        <dbReference type="ARBA" id="ARBA00010641"/>
    </source>
</evidence>
<evidence type="ECO:0000256" key="2">
    <source>
        <dbReference type="ARBA" id="ARBA00023015"/>
    </source>
</evidence>
<dbReference type="PANTHER" id="PTHR43133:SF46">
    <property type="entry name" value="RNA POLYMERASE SIGMA-70 FACTOR ECF SUBFAMILY"/>
    <property type="match status" value="1"/>
</dbReference>
<dbReference type="InterPro" id="IPR013324">
    <property type="entry name" value="RNA_pol_sigma_r3/r4-like"/>
</dbReference>
<evidence type="ECO:0000313" key="8">
    <source>
        <dbReference type="Proteomes" id="UP000325105"/>
    </source>
</evidence>
<dbReference type="SUPFAM" id="SSF88946">
    <property type="entry name" value="Sigma2 domain of RNA polymerase sigma factors"/>
    <property type="match status" value="1"/>
</dbReference>
<dbReference type="NCBIfam" id="TIGR02937">
    <property type="entry name" value="sigma70-ECF"/>
    <property type="match status" value="1"/>
</dbReference>
<dbReference type="PANTHER" id="PTHR43133">
    <property type="entry name" value="RNA POLYMERASE ECF-TYPE SIGMA FACTO"/>
    <property type="match status" value="1"/>
</dbReference>
<dbReference type="Pfam" id="PF04542">
    <property type="entry name" value="Sigma70_r2"/>
    <property type="match status" value="1"/>
</dbReference>
<dbReference type="Gene3D" id="1.10.1740.10">
    <property type="match status" value="1"/>
</dbReference>
<evidence type="ECO:0000259" key="5">
    <source>
        <dbReference type="Pfam" id="PF04542"/>
    </source>
</evidence>
<dbReference type="InterPro" id="IPR014284">
    <property type="entry name" value="RNA_pol_sigma-70_dom"/>
</dbReference>
<organism evidence="7 8">
    <name type="scientific">Sphingobacterium allocomposti</name>
    <dbReference type="NCBI Taxonomy" id="415956"/>
    <lineage>
        <taxon>Bacteria</taxon>
        <taxon>Pseudomonadati</taxon>
        <taxon>Bacteroidota</taxon>
        <taxon>Sphingobacteriia</taxon>
        <taxon>Sphingobacteriales</taxon>
        <taxon>Sphingobacteriaceae</taxon>
        <taxon>Sphingobacterium</taxon>
    </lineage>
</organism>
<dbReference type="NCBIfam" id="TIGR02985">
    <property type="entry name" value="Sig70_bacteroi1"/>
    <property type="match status" value="1"/>
</dbReference>
<dbReference type="OrthoDB" id="656273at2"/>
<gene>
    <name evidence="7" type="ORF">BC792_10147</name>
</gene>
<evidence type="ECO:0000259" key="6">
    <source>
        <dbReference type="Pfam" id="PF08281"/>
    </source>
</evidence>
<comment type="caution">
    <text evidence="7">The sequence shown here is derived from an EMBL/GenBank/DDBJ whole genome shotgun (WGS) entry which is preliminary data.</text>
</comment>
<dbReference type="SUPFAM" id="SSF88659">
    <property type="entry name" value="Sigma3 and sigma4 domains of RNA polymerase sigma factors"/>
    <property type="match status" value="1"/>
</dbReference>
<proteinExistence type="inferred from homology"/>
<keyword evidence="3" id="KW-0731">Sigma factor</keyword>
<keyword evidence="2" id="KW-0805">Transcription regulation</keyword>
<dbReference type="RefSeq" id="WP_148906977.1">
    <property type="nucleotide sequence ID" value="NZ_VNHX01000001.1"/>
</dbReference>
<dbReference type="Proteomes" id="UP000325105">
    <property type="component" value="Unassembled WGS sequence"/>
</dbReference>
<dbReference type="InterPro" id="IPR013249">
    <property type="entry name" value="RNA_pol_sigma70_r4_t2"/>
</dbReference>
<dbReference type="EMBL" id="VNHX01000001">
    <property type="protein sequence ID" value="TYP98393.1"/>
    <property type="molecule type" value="Genomic_DNA"/>
</dbReference>
<dbReference type="InterPro" id="IPR007627">
    <property type="entry name" value="RNA_pol_sigma70_r2"/>
</dbReference>
<evidence type="ECO:0000313" key="7">
    <source>
        <dbReference type="EMBL" id="TYP98393.1"/>
    </source>
</evidence>
<dbReference type="GO" id="GO:0016987">
    <property type="term" value="F:sigma factor activity"/>
    <property type="evidence" value="ECO:0007669"/>
    <property type="project" value="UniProtKB-KW"/>
</dbReference>
<dbReference type="InterPro" id="IPR014327">
    <property type="entry name" value="RNA_pol_sigma70_bacteroid"/>
</dbReference>
<reference evidence="7 8" key="1">
    <citation type="submission" date="2019-07" db="EMBL/GenBank/DDBJ databases">
        <title>Genomic Encyclopedia of Archaeal and Bacterial Type Strains, Phase II (KMG-II): from individual species to whole genera.</title>
        <authorList>
            <person name="Goeker M."/>
        </authorList>
    </citation>
    <scope>NUCLEOTIDE SEQUENCE [LARGE SCALE GENOMIC DNA]</scope>
    <source>
        <strain evidence="7 8">DSM 18850</strain>
    </source>
</reference>
<feature type="domain" description="RNA polymerase sigma-70 region 2" evidence="5">
    <location>
        <begin position="23"/>
        <end position="88"/>
    </location>
</feature>
<name>A0A5S5DR02_9SPHI</name>
<dbReference type="Gene3D" id="1.10.10.10">
    <property type="entry name" value="Winged helix-like DNA-binding domain superfamily/Winged helix DNA-binding domain"/>
    <property type="match status" value="1"/>
</dbReference>
<accession>A0A5S5DR02</accession>
<keyword evidence="8" id="KW-1185">Reference proteome</keyword>
<feature type="domain" description="RNA polymerase sigma factor 70 region 4 type 2" evidence="6">
    <location>
        <begin position="121"/>
        <end position="171"/>
    </location>
</feature>
<dbReference type="GO" id="GO:0006352">
    <property type="term" value="P:DNA-templated transcription initiation"/>
    <property type="evidence" value="ECO:0007669"/>
    <property type="project" value="InterPro"/>
</dbReference>
<dbReference type="GO" id="GO:0003677">
    <property type="term" value="F:DNA binding"/>
    <property type="evidence" value="ECO:0007669"/>
    <property type="project" value="InterPro"/>
</dbReference>
<dbReference type="InterPro" id="IPR036388">
    <property type="entry name" value="WH-like_DNA-bd_sf"/>
</dbReference>
<protein>
    <submittedName>
        <fullName evidence="7">RNA polymerase sigma-70 factor (ECF subfamily)</fullName>
    </submittedName>
</protein>
<comment type="similarity">
    <text evidence="1">Belongs to the sigma-70 factor family. ECF subfamily.</text>
</comment>
<dbReference type="Pfam" id="PF08281">
    <property type="entry name" value="Sigma70_r4_2"/>
    <property type="match status" value="1"/>
</dbReference>
<sequence length="202" mass="23409">METFDKQISDLKTGKETALRFFMDQYAQPLRFFAYKLIKDKPVATEIVSDAFVKLWERRLQFDSAEPLKSFLYVVVRNSCLDHLKHSRNKYSHDDQLLAELHSDDQDILTKMIYTELIALVVQEIEKLPRQQAHIFQLSVVEGKNTTEICDELGTTPSTVYFARSKAVATLKKVFSDKKISLYHFSALLSLQLDATIFFDNM</sequence>
<dbReference type="InterPro" id="IPR039425">
    <property type="entry name" value="RNA_pol_sigma-70-like"/>
</dbReference>
<keyword evidence="4" id="KW-0804">Transcription</keyword>
<evidence type="ECO:0000256" key="4">
    <source>
        <dbReference type="ARBA" id="ARBA00023163"/>
    </source>
</evidence>